<dbReference type="Proteomes" id="UP000437824">
    <property type="component" value="Unassembled WGS sequence"/>
</dbReference>
<name>A0A844GLJ6_9FIRM</name>
<protein>
    <submittedName>
        <fullName evidence="1">Uncharacterized protein</fullName>
    </submittedName>
</protein>
<evidence type="ECO:0000313" key="1">
    <source>
        <dbReference type="EMBL" id="MTD60705.1"/>
    </source>
</evidence>
<proteinExistence type="predicted"/>
<dbReference type="RefSeq" id="WP_118578332.1">
    <property type="nucleotide sequence ID" value="NZ_WMBC01000003.1"/>
</dbReference>
<accession>A0A844GLJ6</accession>
<reference evidence="1 2" key="1">
    <citation type="submission" date="2019-11" db="EMBL/GenBank/DDBJ databases">
        <title>Draft genome sequence of Blautia luti DSM 14534T, isolated from human stool.</title>
        <authorList>
            <person name="Ortiz R."/>
            <person name="Melis-Arcos F."/>
            <person name="Covarrubias P."/>
            <person name="Cardenas J.P."/>
            <person name="Perez-Donoso J."/>
            <person name="Almonacid D."/>
        </authorList>
    </citation>
    <scope>NUCLEOTIDE SEQUENCE [LARGE SCALE GENOMIC DNA]</scope>
    <source>
        <strain evidence="1 2">DSM 14534</strain>
    </source>
</reference>
<evidence type="ECO:0000313" key="2">
    <source>
        <dbReference type="Proteomes" id="UP000437824"/>
    </source>
</evidence>
<dbReference type="AlphaFoldDB" id="A0A844GLJ6"/>
<gene>
    <name evidence="1" type="ORF">GKZ57_05365</name>
</gene>
<organism evidence="1 2">
    <name type="scientific">Blautia luti DSM 14534 = JCM 17040</name>
    <dbReference type="NCBI Taxonomy" id="649762"/>
    <lineage>
        <taxon>Bacteria</taxon>
        <taxon>Bacillati</taxon>
        <taxon>Bacillota</taxon>
        <taxon>Clostridia</taxon>
        <taxon>Lachnospirales</taxon>
        <taxon>Lachnospiraceae</taxon>
        <taxon>Blautia</taxon>
    </lineage>
</organism>
<dbReference type="EMBL" id="WMBC01000003">
    <property type="protein sequence ID" value="MTD60705.1"/>
    <property type="molecule type" value="Genomic_DNA"/>
</dbReference>
<sequence length="75" mass="8546">MKISERYALEIGQIESDIELLKNRQIREIQGAGPYSSVDNLGLRLEDEFKKLIAKIDADTISDLEIVARTVNNQR</sequence>
<comment type="caution">
    <text evidence="1">The sequence shown here is derived from an EMBL/GenBank/DDBJ whole genome shotgun (WGS) entry which is preliminary data.</text>
</comment>